<evidence type="ECO:0000313" key="7">
    <source>
        <dbReference type="EMBL" id="KKR30709.1"/>
    </source>
</evidence>
<comment type="caution">
    <text evidence="7">The sequence shown here is derived from an EMBL/GenBank/DDBJ whole genome shotgun (WGS) entry which is preliminary data.</text>
</comment>
<dbReference type="PRINTS" id="PR00813">
    <property type="entry name" value="BCTERIALGSPG"/>
</dbReference>
<dbReference type="InterPro" id="IPR012902">
    <property type="entry name" value="N_methyl_site"/>
</dbReference>
<dbReference type="SUPFAM" id="SSF54523">
    <property type="entry name" value="Pili subunits"/>
    <property type="match status" value="1"/>
</dbReference>
<evidence type="ECO:0000256" key="5">
    <source>
        <dbReference type="ARBA" id="ARBA00023136"/>
    </source>
</evidence>
<gene>
    <name evidence="7" type="ORF">UT61_C0003G0037</name>
</gene>
<keyword evidence="5 6" id="KW-0472">Membrane</keyword>
<dbReference type="NCBIfam" id="TIGR02532">
    <property type="entry name" value="IV_pilin_GFxxxE"/>
    <property type="match status" value="1"/>
</dbReference>
<keyword evidence="2" id="KW-0488">Methylation</keyword>
<comment type="subcellular location">
    <subcellularLocation>
        <location evidence="1">Membrane</location>
        <topology evidence="1">Single-pass membrane protein</topology>
    </subcellularLocation>
</comment>
<proteinExistence type="predicted"/>
<dbReference type="Proteomes" id="UP000034793">
    <property type="component" value="Unassembled WGS sequence"/>
</dbReference>
<reference evidence="7 8" key="1">
    <citation type="journal article" date="2015" name="Nature">
        <title>rRNA introns, odd ribosomes, and small enigmatic genomes across a large radiation of phyla.</title>
        <authorList>
            <person name="Brown C.T."/>
            <person name="Hug L.A."/>
            <person name="Thomas B.C."/>
            <person name="Sharon I."/>
            <person name="Castelle C.J."/>
            <person name="Singh A."/>
            <person name="Wilkins M.J."/>
            <person name="Williams K.H."/>
            <person name="Banfield J.F."/>
        </authorList>
    </citation>
    <scope>NUCLEOTIDE SEQUENCE [LARGE SCALE GENOMIC DNA]</scope>
</reference>
<accession>A0A0G0PRE5</accession>
<dbReference type="AlphaFoldDB" id="A0A0G0PRE5"/>
<name>A0A0G0PRE5_9BACT</name>
<dbReference type="Gene3D" id="3.30.700.10">
    <property type="entry name" value="Glycoprotein, Type 4 Pilin"/>
    <property type="match status" value="1"/>
</dbReference>
<evidence type="ECO:0000256" key="3">
    <source>
        <dbReference type="ARBA" id="ARBA00022692"/>
    </source>
</evidence>
<keyword evidence="4 6" id="KW-1133">Transmembrane helix</keyword>
<sequence>MIKENLRLSSPPNTNHQTLITKLGFTLIELLIVIAVLGGLAAIFMTSYPGAQKKARDSIRRSDIKQYQTAMEVYANKNNGQYFTVAATNIVTQCGSAPRPLVLPSCPDDPKSPAHYRMASSTLQYVLWGQLEILDDTVSPAQIQYFVVCSTGESGLKRGPDSWGTNCPI</sequence>
<evidence type="ECO:0000256" key="2">
    <source>
        <dbReference type="ARBA" id="ARBA00022481"/>
    </source>
</evidence>
<evidence type="ECO:0000256" key="6">
    <source>
        <dbReference type="SAM" id="Phobius"/>
    </source>
</evidence>
<keyword evidence="3 6" id="KW-0812">Transmembrane</keyword>
<organism evidence="7 8">
    <name type="scientific">Candidatus Woesebacteria bacterium GW2011_GWA1_39_8</name>
    <dbReference type="NCBI Taxonomy" id="1618552"/>
    <lineage>
        <taxon>Bacteria</taxon>
        <taxon>Candidatus Woeseibacteriota</taxon>
    </lineage>
</organism>
<evidence type="ECO:0008006" key="9">
    <source>
        <dbReference type="Google" id="ProtNLM"/>
    </source>
</evidence>
<dbReference type="InterPro" id="IPR045584">
    <property type="entry name" value="Pilin-like"/>
</dbReference>
<dbReference type="PANTHER" id="PTHR30093:SF44">
    <property type="entry name" value="TYPE II SECRETION SYSTEM CORE PROTEIN G"/>
    <property type="match status" value="1"/>
</dbReference>
<dbReference type="GO" id="GO:0015627">
    <property type="term" value="C:type II protein secretion system complex"/>
    <property type="evidence" value="ECO:0007669"/>
    <property type="project" value="InterPro"/>
</dbReference>
<dbReference type="GO" id="GO:0016020">
    <property type="term" value="C:membrane"/>
    <property type="evidence" value="ECO:0007669"/>
    <property type="project" value="UniProtKB-SubCell"/>
</dbReference>
<dbReference type="InterPro" id="IPR000983">
    <property type="entry name" value="Bac_GSPG_pilin"/>
</dbReference>
<evidence type="ECO:0000256" key="4">
    <source>
        <dbReference type="ARBA" id="ARBA00022989"/>
    </source>
</evidence>
<dbReference type="PANTHER" id="PTHR30093">
    <property type="entry name" value="GENERAL SECRETION PATHWAY PROTEIN G"/>
    <property type="match status" value="1"/>
</dbReference>
<feature type="transmembrane region" description="Helical" evidence="6">
    <location>
        <begin position="20"/>
        <end position="44"/>
    </location>
</feature>
<evidence type="ECO:0000256" key="1">
    <source>
        <dbReference type="ARBA" id="ARBA00004167"/>
    </source>
</evidence>
<dbReference type="EMBL" id="LBXL01000003">
    <property type="protein sequence ID" value="KKR30709.1"/>
    <property type="molecule type" value="Genomic_DNA"/>
</dbReference>
<dbReference type="GO" id="GO:0015628">
    <property type="term" value="P:protein secretion by the type II secretion system"/>
    <property type="evidence" value="ECO:0007669"/>
    <property type="project" value="InterPro"/>
</dbReference>
<evidence type="ECO:0000313" key="8">
    <source>
        <dbReference type="Proteomes" id="UP000034793"/>
    </source>
</evidence>
<protein>
    <recommendedName>
        <fullName evidence="9">General secretion pathway protein G</fullName>
    </recommendedName>
</protein>